<feature type="binding site" description="axial binding residue" evidence="7">
    <location>
        <position position="394"/>
    </location>
    <ligand>
        <name>heme</name>
        <dbReference type="ChEBI" id="CHEBI:30413"/>
    </ligand>
    <ligandPart>
        <name>Fe</name>
        <dbReference type="ChEBI" id="CHEBI:18248"/>
    </ligandPart>
</feature>
<evidence type="ECO:0000256" key="8">
    <source>
        <dbReference type="RuleBase" id="RU000461"/>
    </source>
</evidence>
<evidence type="ECO:0000256" key="7">
    <source>
        <dbReference type="PIRSR" id="PIRSR602401-1"/>
    </source>
</evidence>
<evidence type="ECO:0000256" key="5">
    <source>
        <dbReference type="ARBA" id="ARBA00023004"/>
    </source>
</evidence>
<name>A0A6S7FHG8_PARCT</name>
<dbReference type="GO" id="GO:0005506">
    <property type="term" value="F:iron ion binding"/>
    <property type="evidence" value="ECO:0007669"/>
    <property type="project" value="InterPro"/>
</dbReference>
<keyword evidence="3 7" id="KW-0479">Metal-binding</keyword>
<dbReference type="PRINTS" id="PR00385">
    <property type="entry name" value="P450"/>
</dbReference>
<evidence type="ECO:0000256" key="4">
    <source>
        <dbReference type="ARBA" id="ARBA00023002"/>
    </source>
</evidence>
<dbReference type="PANTHER" id="PTHR24289:SF1">
    <property type="entry name" value="STEROID 17-ALPHA-HYDROXYLASE_17,20 LYASE"/>
    <property type="match status" value="1"/>
</dbReference>
<comment type="cofactor">
    <cofactor evidence="7">
        <name>heme</name>
        <dbReference type="ChEBI" id="CHEBI:30413"/>
    </cofactor>
</comment>
<evidence type="ECO:0000256" key="3">
    <source>
        <dbReference type="ARBA" id="ARBA00022723"/>
    </source>
</evidence>
<proteinExistence type="inferred from homology"/>
<comment type="similarity">
    <text evidence="1 8">Belongs to the cytochrome P450 family.</text>
</comment>
<keyword evidence="5 7" id="KW-0408">Iron</keyword>
<dbReference type="GO" id="GO:0016829">
    <property type="term" value="F:lyase activity"/>
    <property type="evidence" value="ECO:0007669"/>
    <property type="project" value="UniProtKB-KW"/>
</dbReference>
<dbReference type="GO" id="GO:0042446">
    <property type="term" value="P:hormone biosynthetic process"/>
    <property type="evidence" value="ECO:0007669"/>
    <property type="project" value="TreeGrafter"/>
</dbReference>
<dbReference type="OrthoDB" id="3934656at2759"/>
<accession>A0A6S7FHG8</accession>
<dbReference type="PANTHER" id="PTHR24289">
    <property type="entry name" value="STEROID 17-ALPHA-HYDROXYLASE/17,20 LYASE"/>
    <property type="match status" value="1"/>
</dbReference>
<comment type="caution">
    <text evidence="9">The sequence shown here is derived from an EMBL/GenBank/DDBJ whole genome shotgun (WGS) entry which is preliminary data.</text>
</comment>
<keyword evidence="10" id="KW-1185">Reference proteome</keyword>
<keyword evidence="6 8" id="KW-0503">Monooxygenase</keyword>
<dbReference type="SUPFAM" id="SSF48264">
    <property type="entry name" value="Cytochrome P450"/>
    <property type="match status" value="1"/>
</dbReference>
<organism evidence="9 10">
    <name type="scientific">Paramuricea clavata</name>
    <name type="common">Red gorgonian</name>
    <name type="synonym">Violescent sea-whip</name>
    <dbReference type="NCBI Taxonomy" id="317549"/>
    <lineage>
        <taxon>Eukaryota</taxon>
        <taxon>Metazoa</taxon>
        <taxon>Cnidaria</taxon>
        <taxon>Anthozoa</taxon>
        <taxon>Octocorallia</taxon>
        <taxon>Malacalcyonacea</taxon>
        <taxon>Plexauridae</taxon>
        <taxon>Paramuricea</taxon>
    </lineage>
</organism>
<keyword evidence="2 7" id="KW-0349">Heme</keyword>
<evidence type="ECO:0000313" key="9">
    <source>
        <dbReference type="EMBL" id="CAB3978985.1"/>
    </source>
</evidence>
<evidence type="ECO:0000256" key="1">
    <source>
        <dbReference type="ARBA" id="ARBA00010617"/>
    </source>
</evidence>
<keyword evidence="9" id="KW-0456">Lyase</keyword>
<dbReference type="EMBL" id="CACRXK020000157">
    <property type="protein sequence ID" value="CAB3978985.1"/>
    <property type="molecule type" value="Genomic_DNA"/>
</dbReference>
<protein>
    <submittedName>
        <fullName evidence="9">Steroid 17-alpha-hydroxylase 17,20 lyase-like</fullName>
    </submittedName>
</protein>
<evidence type="ECO:0000313" key="10">
    <source>
        <dbReference type="Proteomes" id="UP001152795"/>
    </source>
</evidence>
<dbReference type="InterPro" id="IPR002401">
    <property type="entry name" value="Cyt_P450_E_grp-I"/>
</dbReference>
<dbReference type="PRINTS" id="PR00463">
    <property type="entry name" value="EP450I"/>
</dbReference>
<dbReference type="Gene3D" id="1.10.630.10">
    <property type="entry name" value="Cytochrome P450"/>
    <property type="match status" value="1"/>
</dbReference>
<dbReference type="InterPro" id="IPR036396">
    <property type="entry name" value="Cyt_P450_sf"/>
</dbReference>
<sequence length="450" mass="51242">MMCDPVNPFGKLAEKYGDIFTLSFPKEIMVVLNTASLAREAKLERKDDLAGKSPKSFYPFGEILGEDLATMDYSTAFLFRRRVFKSAMHVFGAGAEEAEDRMRHAVETALHEIDNMEGQPFSPKELLESSILVQLWEWVTSKKLSLHDPTIEHLREFGDIVSKQALQSSLYQLIPFLTYLPTQFTRDIKRALQLKNNLFPPVFRAHLETYTPGVIRDLTDSFICAYEKEMAKETGKDIGSIEDIPNIMVDVTFLGSDTTSTSLAWFILYVLLHDEVQKKIHKELDVVMDKDRLPRWKDAEKFPYLQATLCEVQRISGVALIAGTNAIRDTTIAGYHIPKGTFVALNYTQLHHDGRDWPEPNKFRPERFLDSDGAFIGWSKHHAFLPFSLGRRECAGQSLAKIMMFNFASTLLHRYKIELPEGADRPSTDISGPALVVRPQDFKVVAKKRF</sequence>
<evidence type="ECO:0000256" key="6">
    <source>
        <dbReference type="ARBA" id="ARBA00023033"/>
    </source>
</evidence>
<dbReference type="GO" id="GO:0020037">
    <property type="term" value="F:heme binding"/>
    <property type="evidence" value="ECO:0007669"/>
    <property type="project" value="InterPro"/>
</dbReference>
<dbReference type="Pfam" id="PF00067">
    <property type="entry name" value="p450"/>
    <property type="match status" value="1"/>
</dbReference>
<reference evidence="9" key="1">
    <citation type="submission" date="2020-04" db="EMBL/GenBank/DDBJ databases">
        <authorList>
            <person name="Alioto T."/>
            <person name="Alioto T."/>
            <person name="Gomez Garrido J."/>
        </authorList>
    </citation>
    <scope>NUCLEOTIDE SEQUENCE</scope>
    <source>
        <strain evidence="9">A484AB</strain>
    </source>
</reference>
<dbReference type="PROSITE" id="PS00086">
    <property type="entry name" value="CYTOCHROME_P450"/>
    <property type="match status" value="1"/>
</dbReference>
<dbReference type="Proteomes" id="UP001152795">
    <property type="component" value="Unassembled WGS sequence"/>
</dbReference>
<dbReference type="InterPro" id="IPR001128">
    <property type="entry name" value="Cyt_P450"/>
</dbReference>
<gene>
    <name evidence="9" type="ORF">PACLA_8A011226</name>
</gene>
<dbReference type="InterPro" id="IPR017972">
    <property type="entry name" value="Cyt_P450_CS"/>
</dbReference>
<keyword evidence="4 8" id="KW-0560">Oxidoreductase</keyword>
<dbReference type="AlphaFoldDB" id="A0A6S7FHG8"/>
<dbReference type="GO" id="GO:0004508">
    <property type="term" value="F:steroid 17-alpha-monooxygenase activity"/>
    <property type="evidence" value="ECO:0007669"/>
    <property type="project" value="TreeGrafter"/>
</dbReference>
<evidence type="ECO:0000256" key="2">
    <source>
        <dbReference type="ARBA" id="ARBA00022617"/>
    </source>
</evidence>
<dbReference type="GO" id="GO:0042448">
    <property type="term" value="P:progesterone metabolic process"/>
    <property type="evidence" value="ECO:0007669"/>
    <property type="project" value="TreeGrafter"/>
</dbReference>